<evidence type="ECO:0000256" key="1">
    <source>
        <dbReference type="SAM" id="MobiDB-lite"/>
    </source>
</evidence>
<sequence>MEISRTTPLARQQQRFTFTFNLSIDPTLLSQAVGASSALRITLDMPHTLTPSPMSTPSPEIPSSNSQPLDTYYPCRSHSQTTPLVSRQPEEKQGSGSTRTLPRPPITIRHLDDPEPTVASFRRHNLEISETPPEHGTNSEDLDLARTAGDDIAGNSKPIRRSKRERLLLLLGLRKRKQ</sequence>
<dbReference type="EMBL" id="ML119722">
    <property type="protein sequence ID" value="RPA77712.1"/>
    <property type="molecule type" value="Genomic_DNA"/>
</dbReference>
<keyword evidence="3" id="KW-1185">Reference proteome</keyword>
<dbReference type="AlphaFoldDB" id="A0A3N4HV47"/>
<name>A0A3N4HV47_ASCIM</name>
<feature type="region of interest" description="Disordered" evidence="1">
    <location>
        <begin position="46"/>
        <end position="117"/>
    </location>
</feature>
<reference evidence="2 3" key="1">
    <citation type="journal article" date="2018" name="Nat. Ecol. Evol.">
        <title>Pezizomycetes genomes reveal the molecular basis of ectomycorrhizal truffle lifestyle.</title>
        <authorList>
            <person name="Murat C."/>
            <person name="Payen T."/>
            <person name="Noel B."/>
            <person name="Kuo A."/>
            <person name="Morin E."/>
            <person name="Chen J."/>
            <person name="Kohler A."/>
            <person name="Krizsan K."/>
            <person name="Balestrini R."/>
            <person name="Da Silva C."/>
            <person name="Montanini B."/>
            <person name="Hainaut M."/>
            <person name="Levati E."/>
            <person name="Barry K.W."/>
            <person name="Belfiori B."/>
            <person name="Cichocki N."/>
            <person name="Clum A."/>
            <person name="Dockter R.B."/>
            <person name="Fauchery L."/>
            <person name="Guy J."/>
            <person name="Iotti M."/>
            <person name="Le Tacon F."/>
            <person name="Lindquist E.A."/>
            <person name="Lipzen A."/>
            <person name="Malagnac F."/>
            <person name="Mello A."/>
            <person name="Molinier V."/>
            <person name="Miyauchi S."/>
            <person name="Poulain J."/>
            <person name="Riccioni C."/>
            <person name="Rubini A."/>
            <person name="Sitrit Y."/>
            <person name="Splivallo R."/>
            <person name="Traeger S."/>
            <person name="Wang M."/>
            <person name="Zifcakova L."/>
            <person name="Wipf D."/>
            <person name="Zambonelli A."/>
            <person name="Paolocci F."/>
            <person name="Nowrousian M."/>
            <person name="Ottonello S."/>
            <person name="Baldrian P."/>
            <person name="Spatafora J.W."/>
            <person name="Henrissat B."/>
            <person name="Nagy L.G."/>
            <person name="Aury J.M."/>
            <person name="Wincker P."/>
            <person name="Grigoriev I.V."/>
            <person name="Bonfante P."/>
            <person name="Martin F.M."/>
        </authorList>
    </citation>
    <scope>NUCLEOTIDE SEQUENCE [LARGE SCALE GENOMIC DNA]</scope>
    <source>
        <strain evidence="2 3">RN42</strain>
    </source>
</reference>
<evidence type="ECO:0000313" key="2">
    <source>
        <dbReference type="EMBL" id="RPA77712.1"/>
    </source>
</evidence>
<accession>A0A3N4HV47</accession>
<dbReference type="Proteomes" id="UP000275078">
    <property type="component" value="Unassembled WGS sequence"/>
</dbReference>
<gene>
    <name evidence="2" type="ORF">BJ508DRAFT_309951</name>
</gene>
<protein>
    <submittedName>
        <fullName evidence="2">Uncharacterized protein</fullName>
    </submittedName>
</protein>
<proteinExistence type="predicted"/>
<organism evidence="2 3">
    <name type="scientific">Ascobolus immersus RN42</name>
    <dbReference type="NCBI Taxonomy" id="1160509"/>
    <lineage>
        <taxon>Eukaryota</taxon>
        <taxon>Fungi</taxon>
        <taxon>Dikarya</taxon>
        <taxon>Ascomycota</taxon>
        <taxon>Pezizomycotina</taxon>
        <taxon>Pezizomycetes</taxon>
        <taxon>Pezizales</taxon>
        <taxon>Ascobolaceae</taxon>
        <taxon>Ascobolus</taxon>
    </lineage>
</organism>
<evidence type="ECO:0000313" key="3">
    <source>
        <dbReference type="Proteomes" id="UP000275078"/>
    </source>
</evidence>